<gene>
    <name evidence="3" type="ORF">HMPREF0661_06135</name>
</gene>
<dbReference type="InterPro" id="IPR029065">
    <property type="entry name" value="Enolase_C-like"/>
</dbReference>
<dbReference type="PANTHER" id="PTHR48073:SF2">
    <property type="entry name" value="O-SUCCINYLBENZOATE SYNTHASE"/>
    <property type="match status" value="1"/>
</dbReference>
<dbReference type="RefSeq" id="WP_036864517.1">
    <property type="nucleotide sequence ID" value="NZ_JRNS01000321.1"/>
</dbReference>
<dbReference type="Gene3D" id="3.30.390.10">
    <property type="entry name" value="Enolase-like, N-terminal domain"/>
    <property type="match status" value="1"/>
</dbReference>
<dbReference type="SFLD" id="SFLDG00180">
    <property type="entry name" value="muconate_cycloisomerase"/>
    <property type="match status" value="1"/>
</dbReference>
<comment type="caution">
    <text evidence="3">The sequence shown here is derived from an EMBL/GenBank/DDBJ whole genome shotgun (WGS) entry which is preliminary data.</text>
</comment>
<dbReference type="EMBL" id="JRNS01000321">
    <property type="protein sequence ID" value="KGF49111.1"/>
    <property type="molecule type" value="Genomic_DNA"/>
</dbReference>
<protein>
    <submittedName>
        <fullName evidence="3">Mandelate racemase</fullName>
    </submittedName>
</protein>
<dbReference type="Gene3D" id="3.20.20.120">
    <property type="entry name" value="Enolase-like C-terminal domain"/>
    <property type="match status" value="1"/>
</dbReference>
<dbReference type="SUPFAM" id="SSF51604">
    <property type="entry name" value="Enolase C-terminal domain-like"/>
    <property type="match status" value="1"/>
</dbReference>
<evidence type="ECO:0000256" key="1">
    <source>
        <dbReference type="ARBA" id="ARBA00022723"/>
    </source>
</evidence>
<dbReference type="Pfam" id="PF13378">
    <property type="entry name" value="MR_MLE_C"/>
    <property type="match status" value="1"/>
</dbReference>
<keyword evidence="1" id="KW-0479">Metal-binding</keyword>
<organism evidence="3 4">
    <name type="scientific">Prevotella melaninogenica DNF00666</name>
    <dbReference type="NCBI Taxonomy" id="1401073"/>
    <lineage>
        <taxon>Bacteria</taxon>
        <taxon>Pseudomonadati</taxon>
        <taxon>Bacteroidota</taxon>
        <taxon>Bacteroidia</taxon>
        <taxon>Bacteroidales</taxon>
        <taxon>Prevotellaceae</taxon>
        <taxon>Prevotella</taxon>
    </lineage>
</organism>
<dbReference type="GO" id="GO:0016854">
    <property type="term" value="F:racemase and epimerase activity"/>
    <property type="evidence" value="ECO:0007669"/>
    <property type="project" value="UniProtKB-ARBA"/>
</dbReference>
<dbReference type="AlphaFoldDB" id="A0A096AQY0"/>
<dbReference type="InterPro" id="IPR036849">
    <property type="entry name" value="Enolase-like_C_sf"/>
</dbReference>
<dbReference type="SFLD" id="SFLDF00009">
    <property type="entry name" value="o-succinylbenzoate_synthase"/>
    <property type="match status" value="1"/>
</dbReference>
<sequence length="345" mass="38840">MYKINISSRTLHFLRPAGTSRGIYTTRKSYYVTLSDINQPDVVGIGECATLPDLSCDAMTDEEYEQKLRSFCDDFCHTGVIDIDAMRPYPSMLFGLETAKAQLDAKGSINFFNTAFGRGEEGITINGLVWMGTFDEMYQRLETKLKAGFRCVKLKIGAIDFEKELDLIRHIRQTFTREQVELRVDANGAFAPEDVMQRLEALAQYDIHSIEQPIRQHQWQEMARLCADSPLPIALDEELIGVNDPAEKALLLDTIRPQYIILKPSLHGGMTGTREWITIARERNIDSWITSALESNIGLNAIAQLTADIYGPNITTPQGLGTGQLFTDNIPMPLEIRGDQLWISD</sequence>
<dbReference type="InterPro" id="IPR013342">
    <property type="entry name" value="Mandelate_racemase_C"/>
</dbReference>
<dbReference type="SFLD" id="SFLDS00001">
    <property type="entry name" value="Enolase"/>
    <property type="match status" value="1"/>
</dbReference>
<dbReference type="PANTHER" id="PTHR48073">
    <property type="entry name" value="O-SUCCINYLBENZOATE SYNTHASE-RELATED"/>
    <property type="match status" value="1"/>
</dbReference>
<dbReference type="SUPFAM" id="SSF54826">
    <property type="entry name" value="Enolase N-terminal domain-like"/>
    <property type="match status" value="1"/>
</dbReference>
<proteinExistence type="predicted"/>
<dbReference type="Proteomes" id="UP000029578">
    <property type="component" value="Unassembled WGS sequence"/>
</dbReference>
<reference evidence="3 4" key="1">
    <citation type="submission" date="2014-07" db="EMBL/GenBank/DDBJ databases">
        <authorList>
            <person name="McCorrison J."/>
            <person name="Sanka R."/>
            <person name="Torralba M."/>
            <person name="Gillis M."/>
            <person name="Haft D.H."/>
            <person name="Methe B."/>
            <person name="Sutton G."/>
            <person name="Nelson K.E."/>
        </authorList>
    </citation>
    <scope>NUCLEOTIDE SEQUENCE [LARGE SCALE GENOMIC DNA]</scope>
    <source>
        <strain evidence="3 4">DNF00666</strain>
    </source>
</reference>
<dbReference type="GO" id="GO:0046872">
    <property type="term" value="F:metal ion binding"/>
    <property type="evidence" value="ECO:0007669"/>
    <property type="project" value="UniProtKB-KW"/>
</dbReference>
<evidence type="ECO:0000259" key="2">
    <source>
        <dbReference type="SMART" id="SM00922"/>
    </source>
</evidence>
<name>A0A096AQY0_9BACT</name>
<evidence type="ECO:0000313" key="4">
    <source>
        <dbReference type="Proteomes" id="UP000029578"/>
    </source>
</evidence>
<dbReference type="SMART" id="SM00922">
    <property type="entry name" value="MR_MLE"/>
    <property type="match status" value="1"/>
</dbReference>
<feature type="domain" description="Mandelate racemase/muconate lactonizing enzyme C-terminal" evidence="2">
    <location>
        <begin position="134"/>
        <end position="232"/>
    </location>
</feature>
<dbReference type="InterPro" id="IPR029017">
    <property type="entry name" value="Enolase-like_N"/>
</dbReference>
<accession>A0A096AQY0</accession>
<dbReference type="CDD" id="cd03320">
    <property type="entry name" value="OSBS"/>
    <property type="match status" value="1"/>
</dbReference>
<evidence type="ECO:0000313" key="3">
    <source>
        <dbReference type="EMBL" id="KGF49111.1"/>
    </source>
</evidence>